<organism evidence="9 10">
    <name type="scientific">Fodinicola feengrottensis</name>
    <dbReference type="NCBI Taxonomy" id="435914"/>
    <lineage>
        <taxon>Bacteria</taxon>
        <taxon>Bacillati</taxon>
        <taxon>Actinomycetota</taxon>
        <taxon>Actinomycetes</taxon>
        <taxon>Mycobacteriales</taxon>
        <taxon>Fodinicola</taxon>
    </lineage>
</organism>
<evidence type="ECO:0000256" key="5">
    <source>
        <dbReference type="ARBA" id="ARBA00022989"/>
    </source>
</evidence>
<dbReference type="InterPro" id="IPR024962">
    <property type="entry name" value="YukD-like"/>
</dbReference>
<keyword evidence="6 7" id="KW-0472">Membrane</keyword>
<feature type="transmembrane region" description="Helical" evidence="7">
    <location>
        <begin position="173"/>
        <end position="193"/>
    </location>
</feature>
<proteinExistence type="inferred from homology"/>
<dbReference type="Proteomes" id="UP001500618">
    <property type="component" value="Unassembled WGS sequence"/>
</dbReference>
<evidence type="ECO:0000256" key="6">
    <source>
        <dbReference type="ARBA" id="ARBA00023136"/>
    </source>
</evidence>
<evidence type="ECO:0000256" key="1">
    <source>
        <dbReference type="ARBA" id="ARBA00004651"/>
    </source>
</evidence>
<name>A0ABP4SQA9_9ACTN</name>
<protein>
    <recommendedName>
        <fullName evidence="8">EccD-like transmembrane domain-containing protein</fullName>
    </recommendedName>
</protein>
<comment type="subcellular location">
    <subcellularLocation>
        <location evidence="1">Cell membrane</location>
        <topology evidence="1">Multi-pass membrane protein</topology>
    </subcellularLocation>
</comment>
<keyword evidence="4 7" id="KW-0812">Transmembrane</keyword>
<dbReference type="EMBL" id="BAAANY010000009">
    <property type="protein sequence ID" value="GAA1676589.1"/>
    <property type="molecule type" value="Genomic_DNA"/>
</dbReference>
<feature type="transmembrane region" description="Helical" evidence="7">
    <location>
        <begin position="381"/>
        <end position="401"/>
    </location>
</feature>
<keyword evidence="3" id="KW-1003">Cell membrane</keyword>
<feature type="transmembrane region" description="Helical" evidence="7">
    <location>
        <begin position="149"/>
        <end position="166"/>
    </location>
</feature>
<evidence type="ECO:0000313" key="10">
    <source>
        <dbReference type="Proteomes" id="UP001500618"/>
    </source>
</evidence>
<feature type="transmembrane region" description="Helical" evidence="7">
    <location>
        <begin position="224"/>
        <end position="241"/>
    </location>
</feature>
<accession>A0ABP4SQA9</accession>
<comment type="similarity">
    <text evidence="2">Belongs to the EccD/Snm4 family.</text>
</comment>
<keyword evidence="10" id="KW-1185">Reference proteome</keyword>
<sequence length="445" mass="45412">MASAAGGYTRVTLAGSRRRVDIVVPSDEPVGRLLPEALRLTGEPPGQPPTLRHLVTADGTLLDADATLGEAGVPDGAVLRVVGLADAPPAAVIHDVTEEVADDLDRRAWRWGPVPRRWVGTVAIVAGTVLATDLTIGQFPAGGRLGADLVWTLALLLCGIVLATYATQPIGTALILAGGATGVLAGWIGTGNLFGGGPVAAGVAAASLAATAVALGLSTGIGSGGVIGGLGGLVLIAAWWLPLALGVPPLEVAAVLAVLSVVLLGVLPRLALGLSGMTGLDDRRSRNEQVTRPAVESALRAAHRSLSLATLALAASAAVAGWLLTSTISPWTLPLTALMAASLLSRARVFPLVPQVAGLIGAAWLAVLGLLLAWLRADGTMRWAVIVGLVLLVVIASAVLVVEPPDHVRARLRRLTDRLEAVTVIAMVPVALGVFGVYERLLHTF</sequence>
<keyword evidence="5 7" id="KW-1133">Transmembrane helix</keyword>
<dbReference type="Pfam" id="PF19053">
    <property type="entry name" value="EccD"/>
    <property type="match status" value="1"/>
</dbReference>
<evidence type="ECO:0000256" key="3">
    <source>
        <dbReference type="ARBA" id="ARBA00022475"/>
    </source>
</evidence>
<dbReference type="NCBIfam" id="TIGR03920">
    <property type="entry name" value="T7SS_EccD"/>
    <property type="match status" value="1"/>
</dbReference>
<feature type="transmembrane region" description="Helical" evidence="7">
    <location>
        <begin position="118"/>
        <end position="137"/>
    </location>
</feature>
<feature type="transmembrane region" description="Helical" evidence="7">
    <location>
        <begin position="253"/>
        <end position="274"/>
    </location>
</feature>
<evidence type="ECO:0000256" key="2">
    <source>
        <dbReference type="ARBA" id="ARBA00006162"/>
    </source>
</evidence>
<dbReference type="InterPro" id="IPR044049">
    <property type="entry name" value="EccD_transm"/>
</dbReference>
<evidence type="ECO:0000313" key="9">
    <source>
        <dbReference type="EMBL" id="GAA1676589.1"/>
    </source>
</evidence>
<gene>
    <name evidence="9" type="ORF">GCM10009765_27420</name>
</gene>
<evidence type="ECO:0000256" key="7">
    <source>
        <dbReference type="SAM" id="Phobius"/>
    </source>
</evidence>
<dbReference type="Gene3D" id="3.10.20.90">
    <property type="entry name" value="Phosphatidylinositol 3-kinase Catalytic Subunit, Chain A, domain 1"/>
    <property type="match status" value="1"/>
</dbReference>
<dbReference type="Pfam" id="PF08817">
    <property type="entry name" value="YukD"/>
    <property type="match status" value="1"/>
</dbReference>
<feature type="transmembrane region" description="Helical" evidence="7">
    <location>
        <begin position="306"/>
        <end position="325"/>
    </location>
</feature>
<feature type="domain" description="EccD-like transmembrane" evidence="8">
    <location>
        <begin position="117"/>
        <end position="441"/>
    </location>
</feature>
<reference evidence="10" key="1">
    <citation type="journal article" date="2019" name="Int. J. Syst. Evol. Microbiol.">
        <title>The Global Catalogue of Microorganisms (GCM) 10K type strain sequencing project: providing services to taxonomists for standard genome sequencing and annotation.</title>
        <authorList>
            <consortium name="The Broad Institute Genomics Platform"/>
            <consortium name="The Broad Institute Genome Sequencing Center for Infectious Disease"/>
            <person name="Wu L."/>
            <person name="Ma J."/>
        </authorList>
    </citation>
    <scope>NUCLEOTIDE SEQUENCE [LARGE SCALE GENOMIC DNA]</scope>
    <source>
        <strain evidence="10">JCM 14718</strain>
    </source>
</reference>
<dbReference type="InterPro" id="IPR006707">
    <property type="entry name" value="T7SS_EccD"/>
</dbReference>
<dbReference type="RefSeq" id="WP_344310380.1">
    <property type="nucleotide sequence ID" value="NZ_BAAANY010000009.1"/>
</dbReference>
<comment type="caution">
    <text evidence="9">The sequence shown here is derived from an EMBL/GenBank/DDBJ whole genome shotgun (WGS) entry which is preliminary data.</text>
</comment>
<feature type="transmembrane region" description="Helical" evidence="7">
    <location>
        <begin position="199"/>
        <end position="217"/>
    </location>
</feature>
<feature type="transmembrane region" description="Helical" evidence="7">
    <location>
        <begin position="356"/>
        <end position="375"/>
    </location>
</feature>
<evidence type="ECO:0000259" key="8">
    <source>
        <dbReference type="Pfam" id="PF19053"/>
    </source>
</evidence>
<evidence type="ECO:0000256" key="4">
    <source>
        <dbReference type="ARBA" id="ARBA00022692"/>
    </source>
</evidence>
<feature type="transmembrane region" description="Helical" evidence="7">
    <location>
        <begin position="421"/>
        <end position="438"/>
    </location>
</feature>